<dbReference type="AlphaFoldDB" id="A0A7K4YHE6"/>
<organism evidence="10 11">
    <name type="scientific">Bucorvus abyssinicus</name>
    <name type="common">Northern ground-hornbill</name>
    <name type="synonym">Abyssinian ground-hornbill</name>
    <dbReference type="NCBI Taxonomy" id="153643"/>
    <lineage>
        <taxon>Eukaryota</taxon>
        <taxon>Metazoa</taxon>
        <taxon>Chordata</taxon>
        <taxon>Craniata</taxon>
        <taxon>Vertebrata</taxon>
        <taxon>Euteleostomi</taxon>
        <taxon>Archelosauria</taxon>
        <taxon>Archosauria</taxon>
        <taxon>Dinosauria</taxon>
        <taxon>Saurischia</taxon>
        <taxon>Theropoda</taxon>
        <taxon>Coelurosauria</taxon>
        <taxon>Aves</taxon>
        <taxon>Neognathae</taxon>
        <taxon>Neoaves</taxon>
        <taxon>Telluraves</taxon>
        <taxon>Coraciimorphae</taxon>
        <taxon>Bucerotiformes</taxon>
        <taxon>Bucorvidae</taxon>
        <taxon>Bucorvus</taxon>
    </lineage>
</organism>
<proteinExistence type="inferred from homology"/>
<feature type="transmembrane region" description="Helical" evidence="9">
    <location>
        <begin position="290"/>
        <end position="309"/>
    </location>
</feature>
<evidence type="ECO:0000256" key="7">
    <source>
        <dbReference type="ARBA" id="ARBA00023136"/>
    </source>
</evidence>
<dbReference type="Pfam" id="PF04080">
    <property type="entry name" value="Per1"/>
    <property type="match status" value="1"/>
</dbReference>
<feature type="non-terminal residue" evidence="10">
    <location>
        <position position="326"/>
    </location>
</feature>
<evidence type="ECO:0000256" key="8">
    <source>
        <dbReference type="ARBA" id="ARBA00093305"/>
    </source>
</evidence>
<feature type="transmembrane region" description="Helical" evidence="9">
    <location>
        <begin position="227"/>
        <end position="246"/>
    </location>
</feature>
<dbReference type="PANTHER" id="PTHR13148">
    <property type="entry name" value="PER1-RELATED"/>
    <property type="match status" value="1"/>
</dbReference>
<feature type="transmembrane region" description="Helical" evidence="9">
    <location>
        <begin position="203"/>
        <end position="221"/>
    </location>
</feature>
<feature type="transmembrane region" description="Helical" evidence="9">
    <location>
        <begin position="258"/>
        <end position="278"/>
    </location>
</feature>
<feature type="non-terminal residue" evidence="10">
    <location>
        <position position="1"/>
    </location>
</feature>
<name>A0A7K4YHE6_BUCAB</name>
<evidence type="ECO:0000313" key="10">
    <source>
        <dbReference type="EMBL" id="NWR58512.1"/>
    </source>
</evidence>
<feature type="chain" id="PRO_5029933285" description="Post-GPI attachment to proteins factor 3" evidence="9">
    <location>
        <begin position="27"/>
        <end position="326"/>
    </location>
</feature>
<evidence type="ECO:0000313" key="11">
    <source>
        <dbReference type="Proteomes" id="UP000551127"/>
    </source>
</evidence>
<evidence type="ECO:0000256" key="5">
    <source>
        <dbReference type="ARBA" id="ARBA00022729"/>
    </source>
</evidence>
<accession>A0A7K4YHE6</accession>
<dbReference type="GO" id="GO:0000139">
    <property type="term" value="C:Golgi membrane"/>
    <property type="evidence" value="ECO:0007669"/>
    <property type="project" value="UniProtKB-SubCell"/>
</dbReference>
<keyword evidence="11" id="KW-1185">Reference proteome</keyword>
<keyword evidence="3 9" id="KW-0337">GPI-anchor biosynthesis</keyword>
<protein>
    <recommendedName>
        <fullName evidence="9">Post-GPI attachment to proteins factor 3</fullName>
    </recommendedName>
</protein>
<comment type="caution">
    <text evidence="10">The sequence shown here is derived from an EMBL/GenBank/DDBJ whole genome shotgun (WGS) entry which is preliminary data.</text>
</comment>
<dbReference type="InterPro" id="IPR007217">
    <property type="entry name" value="Per1-like"/>
</dbReference>
<reference evidence="10 11" key="1">
    <citation type="submission" date="2019-09" db="EMBL/GenBank/DDBJ databases">
        <title>Bird 10,000 Genomes (B10K) Project - Family phase.</title>
        <authorList>
            <person name="Zhang G."/>
        </authorList>
    </citation>
    <scope>NUCLEOTIDE SEQUENCE [LARGE SCALE GENOMIC DNA]</scope>
    <source>
        <strain evidence="10">B10K-DU-012-80</strain>
    </source>
</reference>
<feature type="transmembrane region" description="Helical" evidence="9">
    <location>
        <begin position="173"/>
        <end position="191"/>
    </location>
</feature>
<evidence type="ECO:0000256" key="1">
    <source>
        <dbReference type="ARBA" id="ARBA00004127"/>
    </source>
</evidence>
<keyword evidence="7 9" id="KW-0472">Membrane</keyword>
<dbReference type="GO" id="GO:0005789">
    <property type="term" value="C:endoplasmic reticulum membrane"/>
    <property type="evidence" value="ECO:0007669"/>
    <property type="project" value="TreeGrafter"/>
</dbReference>
<dbReference type="PANTHER" id="PTHR13148:SF0">
    <property type="entry name" value="POST-GPI ATTACHMENT TO PROTEINS FACTOR 3"/>
    <property type="match status" value="1"/>
</dbReference>
<dbReference type="GO" id="GO:0006506">
    <property type="term" value="P:GPI anchor biosynthetic process"/>
    <property type="evidence" value="ECO:0007669"/>
    <property type="project" value="UniProtKB-KW"/>
</dbReference>
<keyword evidence="9" id="KW-0333">Golgi apparatus</keyword>
<feature type="transmembrane region" description="Helical" evidence="9">
    <location>
        <begin position="141"/>
        <end position="161"/>
    </location>
</feature>
<evidence type="ECO:0000256" key="4">
    <source>
        <dbReference type="ARBA" id="ARBA00022692"/>
    </source>
</evidence>
<feature type="transmembrane region" description="Helical" evidence="9">
    <location>
        <begin position="112"/>
        <end position="129"/>
    </location>
</feature>
<sequence>MAAGGAARTALLLLLGAAAAPGSVRGSQGDREPLYRECLGRCERQNCSGAALRHFRARQPLYMGLTGWSCRDDCGYECMWLTVRLYVQGGHRVPQFHGKWPFRRFLFFQEPASAAASFLNGLASFIMLLRYRAAVPPACPMYPTCVAFAWVSLNAWFWSTVFHTRDTAVTEKLDYFCASAVVLHSVYLCGVRTLGLQRPALISILRAFLLLFLACHISYLTLVRFDYGYNMMANVGLGLLNVAWWLRWCLRSRPRLPHAWKCVTVVLLLQALALLELLDFPPLFWVLDAHALWHIGTIPLNVLFYSFLVDDSLYLLKANSDLLKVD</sequence>
<evidence type="ECO:0000256" key="6">
    <source>
        <dbReference type="ARBA" id="ARBA00022989"/>
    </source>
</evidence>
<comment type="function">
    <text evidence="8">Involved in the fatty acid remodeling steps of GPI-anchor maturation where the unsaturated acyl chain at sn-2 of inositol phosphate is replaced by a saturated stearoyl chain. May catalyze the first step of the fatty acid remodeling, by removing the unsaturated acyl chain at sn-2 of inositol phosphate, generating a lyso-GPI intermediate. The fatty acid remodeling steps is critical for the integration of GPI-APs into lipid rafts.</text>
</comment>
<feature type="signal peptide" evidence="9">
    <location>
        <begin position="1"/>
        <end position="26"/>
    </location>
</feature>
<dbReference type="EMBL" id="VYZL01001867">
    <property type="protein sequence ID" value="NWR58512.1"/>
    <property type="molecule type" value="Genomic_DNA"/>
</dbReference>
<comment type="similarity">
    <text evidence="2 9">Belongs to the PGAP3 family.</text>
</comment>
<gene>
    <name evidence="10" type="primary">Pgap3</name>
    <name evidence="10" type="ORF">BUCABY_R09558</name>
</gene>
<keyword evidence="6 9" id="KW-1133">Transmembrane helix</keyword>
<comment type="subcellular location">
    <subcellularLocation>
        <location evidence="1">Endomembrane system</location>
        <topology evidence="1">Multi-pass membrane protein</topology>
    </subcellularLocation>
    <subcellularLocation>
        <location evidence="9">Golgi apparatus membrane</location>
        <topology evidence="9">Multi-pass membrane protein</topology>
    </subcellularLocation>
</comment>
<dbReference type="Proteomes" id="UP000551127">
    <property type="component" value="Unassembled WGS sequence"/>
</dbReference>
<evidence type="ECO:0000256" key="9">
    <source>
        <dbReference type="RuleBase" id="RU365066"/>
    </source>
</evidence>
<comment type="function">
    <text evidence="9">Involved in the lipid remodeling steps of GPI-anchor maturation.</text>
</comment>
<keyword evidence="4 9" id="KW-0812">Transmembrane</keyword>
<evidence type="ECO:0000256" key="2">
    <source>
        <dbReference type="ARBA" id="ARBA00006387"/>
    </source>
</evidence>
<dbReference type="GO" id="GO:0016788">
    <property type="term" value="F:hydrolase activity, acting on ester bonds"/>
    <property type="evidence" value="ECO:0007669"/>
    <property type="project" value="TreeGrafter"/>
</dbReference>
<keyword evidence="5 9" id="KW-0732">Signal</keyword>
<evidence type="ECO:0000256" key="3">
    <source>
        <dbReference type="ARBA" id="ARBA00022502"/>
    </source>
</evidence>
<dbReference type="OrthoDB" id="419770at2759"/>